<dbReference type="RefSeq" id="WP_000681221.1">
    <property type="nucleotide sequence ID" value="NZ_AHMY02000011.1"/>
</dbReference>
<dbReference type="GeneID" id="34313080"/>
<dbReference type="InterPro" id="IPR004821">
    <property type="entry name" value="Cyt_trans-like"/>
</dbReference>
<dbReference type="SMR" id="A0A0E2B8P7"/>
<dbReference type="AlphaFoldDB" id="A0A0E2B8P7"/>
<comment type="caution">
    <text evidence="11">The sequence shown here is derived from an EMBL/GenBank/DDBJ whole genome shotgun (WGS) entry which is preliminary data.</text>
</comment>
<feature type="binding site" evidence="9">
    <location>
        <begin position="89"/>
        <end position="91"/>
    </location>
    <ligand>
        <name>ATP</name>
        <dbReference type="ChEBI" id="CHEBI:30616"/>
    </ligand>
</feature>
<evidence type="ECO:0000256" key="1">
    <source>
        <dbReference type="ARBA" id="ARBA00022490"/>
    </source>
</evidence>
<keyword evidence="4 9" id="KW-0547">Nucleotide-binding</keyword>
<comment type="subunit">
    <text evidence="9">Homohexamer.</text>
</comment>
<feature type="binding site" evidence="9">
    <location>
        <position position="10"/>
    </location>
    <ligand>
        <name>substrate</name>
    </ligand>
</feature>
<feature type="binding site" evidence="9">
    <location>
        <position position="42"/>
    </location>
    <ligand>
        <name>substrate</name>
    </ligand>
</feature>
<keyword evidence="1 9" id="KW-0963">Cytoplasm</keyword>
<dbReference type="Pfam" id="PF01467">
    <property type="entry name" value="CTP_transf_like"/>
    <property type="match status" value="1"/>
</dbReference>
<evidence type="ECO:0000313" key="12">
    <source>
        <dbReference type="Proteomes" id="UP000006253"/>
    </source>
</evidence>
<evidence type="ECO:0000256" key="9">
    <source>
        <dbReference type="HAMAP-Rule" id="MF_00151"/>
    </source>
</evidence>
<dbReference type="InterPro" id="IPR001980">
    <property type="entry name" value="PPAT"/>
</dbReference>
<accession>A0A0E2B8P7</accession>
<dbReference type="GeneID" id="61143191"/>
<comment type="catalytic activity">
    <reaction evidence="8 9">
        <text>(R)-4'-phosphopantetheine + ATP + H(+) = 3'-dephospho-CoA + diphosphate</text>
        <dbReference type="Rhea" id="RHEA:19801"/>
        <dbReference type="ChEBI" id="CHEBI:15378"/>
        <dbReference type="ChEBI" id="CHEBI:30616"/>
        <dbReference type="ChEBI" id="CHEBI:33019"/>
        <dbReference type="ChEBI" id="CHEBI:57328"/>
        <dbReference type="ChEBI" id="CHEBI:61723"/>
        <dbReference type="EC" id="2.7.7.3"/>
    </reaction>
</comment>
<evidence type="ECO:0000256" key="2">
    <source>
        <dbReference type="ARBA" id="ARBA00022679"/>
    </source>
</evidence>
<keyword evidence="6 9" id="KW-0460">Magnesium</keyword>
<dbReference type="Proteomes" id="UP000006253">
    <property type="component" value="Unassembled WGS sequence"/>
</dbReference>
<evidence type="ECO:0000256" key="8">
    <source>
        <dbReference type="ARBA" id="ARBA00029346"/>
    </source>
</evidence>
<feature type="site" description="Transition state stabilizer" evidence="9">
    <location>
        <position position="18"/>
    </location>
</feature>
<dbReference type="GO" id="GO:0004595">
    <property type="term" value="F:pantetheine-phosphate adenylyltransferase activity"/>
    <property type="evidence" value="ECO:0007669"/>
    <property type="project" value="UniProtKB-UniRule"/>
</dbReference>
<dbReference type="InterPro" id="IPR014729">
    <property type="entry name" value="Rossmann-like_a/b/a_fold"/>
</dbReference>
<keyword evidence="7 9" id="KW-0173">Coenzyme A biosynthesis</keyword>
<dbReference type="EC" id="2.7.7.3" evidence="9"/>
<feature type="binding site" evidence="9">
    <location>
        <position position="99"/>
    </location>
    <ligand>
        <name>ATP</name>
        <dbReference type="ChEBI" id="CHEBI:30616"/>
    </ligand>
</feature>
<feature type="domain" description="Cytidyltransferase-like" evidence="10">
    <location>
        <begin position="6"/>
        <end position="134"/>
    </location>
</feature>
<dbReference type="PANTHER" id="PTHR21342:SF1">
    <property type="entry name" value="PHOSPHOPANTETHEINE ADENYLYLTRANSFERASE"/>
    <property type="match status" value="1"/>
</dbReference>
<dbReference type="SUPFAM" id="SSF52374">
    <property type="entry name" value="Nucleotidylyl transferase"/>
    <property type="match status" value="1"/>
</dbReference>
<dbReference type="EMBL" id="AHMY02000011">
    <property type="protein sequence ID" value="EKO17260.1"/>
    <property type="molecule type" value="Genomic_DNA"/>
</dbReference>
<dbReference type="PANTHER" id="PTHR21342">
    <property type="entry name" value="PHOSPHOPANTETHEINE ADENYLYLTRANSFERASE"/>
    <property type="match status" value="1"/>
</dbReference>
<evidence type="ECO:0000313" key="11">
    <source>
        <dbReference type="EMBL" id="EKO17260.1"/>
    </source>
</evidence>
<evidence type="ECO:0000256" key="4">
    <source>
        <dbReference type="ARBA" id="ARBA00022741"/>
    </source>
</evidence>
<comment type="subcellular location">
    <subcellularLocation>
        <location evidence="9">Cytoplasm</location>
    </subcellularLocation>
</comment>
<dbReference type="PRINTS" id="PR01020">
    <property type="entry name" value="LPSBIOSNTHSS"/>
</dbReference>
<organism evidence="11 12">
    <name type="scientific">Leptospira kirschneri str. H1</name>
    <dbReference type="NCBI Taxonomy" id="1049966"/>
    <lineage>
        <taxon>Bacteria</taxon>
        <taxon>Pseudomonadati</taxon>
        <taxon>Spirochaetota</taxon>
        <taxon>Spirochaetia</taxon>
        <taxon>Leptospirales</taxon>
        <taxon>Leptospiraceae</taxon>
        <taxon>Leptospira</taxon>
    </lineage>
</organism>
<evidence type="ECO:0000256" key="5">
    <source>
        <dbReference type="ARBA" id="ARBA00022840"/>
    </source>
</evidence>
<comment type="cofactor">
    <cofactor evidence="9">
        <name>Mg(2+)</name>
        <dbReference type="ChEBI" id="CHEBI:18420"/>
    </cofactor>
</comment>
<feature type="binding site" evidence="9">
    <location>
        <position position="74"/>
    </location>
    <ligand>
        <name>substrate</name>
    </ligand>
</feature>
<name>A0A0E2B8P7_9LEPT</name>
<keyword evidence="5 9" id="KW-0067">ATP-binding</keyword>
<dbReference type="GO" id="GO:0015937">
    <property type="term" value="P:coenzyme A biosynthetic process"/>
    <property type="evidence" value="ECO:0007669"/>
    <property type="project" value="UniProtKB-UniRule"/>
</dbReference>
<feature type="binding site" evidence="9">
    <location>
        <begin position="124"/>
        <end position="130"/>
    </location>
    <ligand>
        <name>ATP</name>
        <dbReference type="ChEBI" id="CHEBI:30616"/>
    </ligand>
</feature>
<evidence type="ECO:0000259" key="10">
    <source>
        <dbReference type="Pfam" id="PF01467"/>
    </source>
</evidence>
<proteinExistence type="inferred from homology"/>
<comment type="pathway">
    <text evidence="9">Cofactor biosynthesis; coenzyme A biosynthesis; CoA from (R)-pantothenate: step 4/5.</text>
</comment>
<dbReference type="UniPathway" id="UPA00241">
    <property type="reaction ID" value="UER00355"/>
</dbReference>
<reference evidence="11 12" key="1">
    <citation type="submission" date="2012-10" db="EMBL/GenBank/DDBJ databases">
        <authorList>
            <person name="Harkins D.M."/>
            <person name="Durkin A.S."/>
            <person name="Brinkac L.M."/>
            <person name="Selengut J.D."/>
            <person name="Sanka R."/>
            <person name="DePew J."/>
            <person name="Purushe J."/>
            <person name="Peacock S.J."/>
            <person name="Thaipadungpanit J."/>
            <person name="Wuthiekanun V.W."/>
            <person name="Day N.P."/>
            <person name="Vinetz J.M."/>
            <person name="Sutton G.G."/>
            <person name="Nelson W.C."/>
            <person name="Fouts D.E."/>
        </authorList>
    </citation>
    <scope>NUCLEOTIDE SEQUENCE [LARGE SCALE GENOMIC DNA]</scope>
    <source>
        <strain evidence="11 12">H1</strain>
    </source>
</reference>
<protein>
    <recommendedName>
        <fullName evidence="9">Phosphopantetheine adenylyltransferase</fullName>
        <ecNumber evidence="9">2.7.7.3</ecNumber>
    </recommendedName>
    <alternativeName>
        <fullName evidence="9">Dephospho-CoA pyrophosphorylase</fullName>
    </alternativeName>
    <alternativeName>
        <fullName evidence="9">Pantetheine-phosphate adenylyltransferase</fullName>
        <shortName evidence="9">PPAT</shortName>
    </alternativeName>
</protein>
<dbReference type="CDD" id="cd02163">
    <property type="entry name" value="PPAT"/>
    <property type="match status" value="1"/>
</dbReference>
<gene>
    <name evidence="9 11" type="primary">coaD</name>
    <name evidence="11" type="ORF">LEP1GSC081_2424</name>
</gene>
<dbReference type="NCBIfam" id="TIGR00125">
    <property type="entry name" value="cyt_tran_rel"/>
    <property type="match status" value="1"/>
</dbReference>
<evidence type="ECO:0000256" key="6">
    <source>
        <dbReference type="ARBA" id="ARBA00022842"/>
    </source>
</evidence>
<dbReference type="GO" id="GO:0005524">
    <property type="term" value="F:ATP binding"/>
    <property type="evidence" value="ECO:0007669"/>
    <property type="project" value="UniProtKB-KW"/>
</dbReference>
<comment type="function">
    <text evidence="9">Reversibly transfers an adenylyl group from ATP to 4'-phosphopantetheine, yielding dephospho-CoA (dPCoA) and pyrophosphate.</text>
</comment>
<dbReference type="NCBIfam" id="TIGR01510">
    <property type="entry name" value="coaD_prev_kdtB"/>
    <property type="match status" value="1"/>
</dbReference>
<dbReference type="GO" id="GO:0005737">
    <property type="term" value="C:cytoplasm"/>
    <property type="evidence" value="ECO:0007669"/>
    <property type="project" value="UniProtKB-SubCell"/>
</dbReference>
<dbReference type="HAMAP" id="MF_00151">
    <property type="entry name" value="PPAT_bact"/>
    <property type="match status" value="1"/>
</dbReference>
<feature type="binding site" evidence="9">
    <location>
        <position position="88"/>
    </location>
    <ligand>
        <name>substrate</name>
    </ligand>
</feature>
<dbReference type="Gene3D" id="3.40.50.620">
    <property type="entry name" value="HUPs"/>
    <property type="match status" value="1"/>
</dbReference>
<keyword evidence="2 9" id="KW-0808">Transferase</keyword>
<keyword evidence="3 9" id="KW-0548">Nucleotidyltransferase</keyword>
<feature type="binding site" evidence="9">
    <location>
        <begin position="10"/>
        <end position="11"/>
    </location>
    <ligand>
        <name>ATP</name>
        <dbReference type="ChEBI" id="CHEBI:30616"/>
    </ligand>
</feature>
<evidence type="ECO:0000256" key="3">
    <source>
        <dbReference type="ARBA" id="ARBA00022695"/>
    </source>
</evidence>
<evidence type="ECO:0000256" key="7">
    <source>
        <dbReference type="ARBA" id="ARBA00022993"/>
    </source>
</evidence>
<sequence length="160" mass="17772">MKHLAIYPGSFDPLTKGHLDILQRSLGLFDKVIIAIAVNSNKSTLFSIEERLGFIREVTKGMKGLEIDTFQGLTVDYCNKVGANSIIRGLRAVTDFDYEYAISLMNKKLAPNVETVFLMSSGEYSFISSTIVKEVARHGRDVSNQVPEIVSKALLKKLSQ</sequence>
<feature type="binding site" evidence="9">
    <location>
        <position position="18"/>
    </location>
    <ligand>
        <name>ATP</name>
        <dbReference type="ChEBI" id="CHEBI:30616"/>
    </ligand>
</feature>
<comment type="similarity">
    <text evidence="9">Belongs to the bacterial CoaD family.</text>
</comment>